<evidence type="ECO:0000256" key="1">
    <source>
        <dbReference type="ARBA" id="ARBA00022729"/>
    </source>
</evidence>
<dbReference type="SUPFAM" id="SSF56935">
    <property type="entry name" value="Porins"/>
    <property type="match status" value="1"/>
</dbReference>
<dbReference type="InterPro" id="IPR037066">
    <property type="entry name" value="Plug_dom_sf"/>
</dbReference>
<name>A0A382VP75_9ZZZZ</name>
<protein>
    <recommendedName>
        <fullName evidence="2">TonB-dependent receptor plug domain-containing protein</fullName>
    </recommendedName>
</protein>
<dbReference type="InterPro" id="IPR039426">
    <property type="entry name" value="TonB-dep_rcpt-like"/>
</dbReference>
<dbReference type="AlphaFoldDB" id="A0A382VP75"/>
<feature type="domain" description="TonB-dependent receptor plug" evidence="2">
    <location>
        <begin position="44"/>
        <end position="148"/>
    </location>
</feature>
<dbReference type="GO" id="GO:0015344">
    <property type="term" value="F:siderophore uptake transmembrane transporter activity"/>
    <property type="evidence" value="ECO:0007669"/>
    <property type="project" value="TreeGrafter"/>
</dbReference>
<dbReference type="GO" id="GO:0044718">
    <property type="term" value="P:siderophore transmembrane transport"/>
    <property type="evidence" value="ECO:0007669"/>
    <property type="project" value="TreeGrafter"/>
</dbReference>
<evidence type="ECO:0000313" key="3">
    <source>
        <dbReference type="EMBL" id="SVD48349.1"/>
    </source>
</evidence>
<dbReference type="PROSITE" id="PS52016">
    <property type="entry name" value="TONB_DEPENDENT_REC_3"/>
    <property type="match status" value="1"/>
</dbReference>
<feature type="non-terminal residue" evidence="3">
    <location>
        <position position="1"/>
    </location>
</feature>
<gene>
    <name evidence="3" type="ORF">METZ01_LOCUS401203</name>
</gene>
<dbReference type="Pfam" id="PF07715">
    <property type="entry name" value="Plug"/>
    <property type="match status" value="1"/>
</dbReference>
<keyword evidence="1" id="KW-0732">Signal</keyword>
<dbReference type="EMBL" id="UINC01153561">
    <property type="protein sequence ID" value="SVD48349.1"/>
    <property type="molecule type" value="Genomic_DNA"/>
</dbReference>
<sequence>VKQILPRVGCVGLIVLGFVPDALSGQEVIDEIQVTATRRAANVDEVSAAMTIIPLEEIVSVKVVTDSIMGRPGVFMQQTTPGQGATIIRGLKGSEVLHLVDGMRLNNAIFRNAPTQYMALVAPGTLERIEIVRGASASLYGSDAVGGVIQALSRFPSFDSIGSHGEAFLGFDTADLAKIVRASAEFGDEKLATLVAGEYLNTGNRKTGTGKRIGPSGYENKGGRVAVVLTPHSGQTLLFDLQVSTQPVT</sequence>
<dbReference type="PANTHER" id="PTHR30069:SF29">
    <property type="entry name" value="HEMOGLOBIN AND HEMOGLOBIN-HAPTOGLOBIN-BINDING PROTEIN 1-RELATED"/>
    <property type="match status" value="1"/>
</dbReference>
<dbReference type="PANTHER" id="PTHR30069">
    <property type="entry name" value="TONB-DEPENDENT OUTER MEMBRANE RECEPTOR"/>
    <property type="match status" value="1"/>
</dbReference>
<dbReference type="GO" id="GO:0009279">
    <property type="term" value="C:cell outer membrane"/>
    <property type="evidence" value="ECO:0007669"/>
    <property type="project" value="TreeGrafter"/>
</dbReference>
<feature type="non-terminal residue" evidence="3">
    <location>
        <position position="249"/>
    </location>
</feature>
<evidence type="ECO:0000259" key="2">
    <source>
        <dbReference type="Pfam" id="PF07715"/>
    </source>
</evidence>
<organism evidence="3">
    <name type="scientific">marine metagenome</name>
    <dbReference type="NCBI Taxonomy" id="408172"/>
    <lineage>
        <taxon>unclassified sequences</taxon>
        <taxon>metagenomes</taxon>
        <taxon>ecological metagenomes</taxon>
    </lineage>
</organism>
<accession>A0A382VP75</accession>
<dbReference type="InterPro" id="IPR012910">
    <property type="entry name" value="Plug_dom"/>
</dbReference>
<dbReference type="Gene3D" id="2.170.130.10">
    <property type="entry name" value="TonB-dependent receptor, plug domain"/>
    <property type="match status" value="1"/>
</dbReference>
<proteinExistence type="predicted"/>
<reference evidence="3" key="1">
    <citation type="submission" date="2018-05" db="EMBL/GenBank/DDBJ databases">
        <authorList>
            <person name="Lanie J.A."/>
            <person name="Ng W.-L."/>
            <person name="Kazmierczak K.M."/>
            <person name="Andrzejewski T.M."/>
            <person name="Davidsen T.M."/>
            <person name="Wayne K.J."/>
            <person name="Tettelin H."/>
            <person name="Glass J.I."/>
            <person name="Rusch D."/>
            <person name="Podicherti R."/>
            <person name="Tsui H.-C.T."/>
            <person name="Winkler M.E."/>
        </authorList>
    </citation>
    <scope>NUCLEOTIDE SEQUENCE</scope>
</reference>